<reference evidence="2 3" key="1">
    <citation type="journal article" date="2016" name="Nat. Commun.">
        <title>Thousands of microbial genomes shed light on interconnected biogeochemical processes in an aquifer system.</title>
        <authorList>
            <person name="Anantharaman K."/>
            <person name="Brown C.T."/>
            <person name="Hug L.A."/>
            <person name="Sharon I."/>
            <person name="Castelle C.J."/>
            <person name="Probst A.J."/>
            <person name="Thomas B.C."/>
            <person name="Singh A."/>
            <person name="Wilkins M.J."/>
            <person name="Karaoz U."/>
            <person name="Brodie E.L."/>
            <person name="Williams K.H."/>
            <person name="Hubbard S.S."/>
            <person name="Banfield J.F."/>
        </authorList>
    </citation>
    <scope>NUCLEOTIDE SEQUENCE [LARGE SCALE GENOMIC DNA]</scope>
</reference>
<evidence type="ECO:0000313" key="2">
    <source>
        <dbReference type="EMBL" id="OHA46948.1"/>
    </source>
</evidence>
<dbReference type="SUPFAM" id="SSF54523">
    <property type="entry name" value="Pili subunits"/>
    <property type="match status" value="1"/>
</dbReference>
<dbReference type="Gene3D" id="3.30.700.10">
    <property type="entry name" value="Glycoprotein, Type 4 Pilin"/>
    <property type="match status" value="1"/>
</dbReference>
<evidence type="ECO:0000313" key="3">
    <source>
        <dbReference type="Proteomes" id="UP000178869"/>
    </source>
</evidence>
<dbReference type="Proteomes" id="UP000178869">
    <property type="component" value="Unassembled WGS sequence"/>
</dbReference>
<sequence>MQTSLVKKALPRGFTLLELLIVIAILAILAAVVVIVLNPAETLAKSRDAQRLSDLSTVKSAIALYLTTVSSPSLDGGIADTSTASPHCFGTSGTYSSIWYSDIDEITYNTKPTAAGSDATTTANWAGGTDYNNAAGCTGGCLAYVNSAGAGSADYTAANQFKTNGLGWIPVNLDTIVGGSPLSNMPQDPSNVVTPAGPIGGTGGTGDKVYRYGCDDTKHLFEIDAVLESNAYTVTDNKQAKDGGDNDNYYEVGNSVRILPATDALF</sequence>
<dbReference type="InterPro" id="IPR012902">
    <property type="entry name" value="N_methyl_site"/>
</dbReference>
<evidence type="ECO:0008006" key="4">
    <source>
        <dbReference type="Google" id="ProtNLM"/>
    </source>
</evidence>
<protein>
    <recommendedName>
        <fullName evidence="4">Type II secretion system protein GspG C-terminal domain-containing protein</fullName>
    </recommendedName>
</protein>
<keyword evidence="1" id="KW-1133">Transmembrane helix</keyword>
<name>A0A1G2PF26_9BACT</name>
<dbReference type="NCBIfam" id="TIGR02532">
    <property type="entry name" value="IV_pilin_GFxxxE"/>
    <property type="match status" value="1"/>
</dbReference>
<feature type="transmembrane region" description="Helical" evidence="1">
    <location>
        <begin position="14"/>
        <end position="37"/>
    </location>
</feature>
<comment type="caution">
    <text evidence="2">The sequence shown here is derived from an EMBL/GenBank/DDBJ whole genome shotgun (WGS) entry which is preliminary data.</text>
</comment>
<gene>
    <name evidence="2" type="ORF">A2828_02805</name>
</gene>
<accession>A0A1G2PF26</accession>
<dbReference type="Pfam" id="PF07963">
    <property type="entry name" value="N_methyl"/>
    <property type="match status" value="1"/>
</dbReference>
<dbReference type="EMBL" id="MHSR01000009">
    <property type="protein sequence ID" value="OHA46948.1"/>
    <property type="molecule type" value="Genomic_DNA"/>
</dbReference>
<organism evidence="2 3">
    <name type="scientific">Candidatus Terrybacteria bacterium RIFCSPHIGHO2_01_FULL_43_35</name>
    <dbReference type="NCBI Taxonomy" id="1802361"/>
    <lineage>
        <taxon>Bacteria</taxon>
        <taxon>Candidatus Terryibacteriota</taxon>
    </lineage>
</organism>
<evidence type="ECO:0000256" key="1">
    <source>
        <dbReference type="SAM" id="Phobius"/>
    </source>
</evidence>
<dbReference type="PROSITE" id="PS00409">
    <property type="entry name" value="PROKAR_NTER_METHYL"/>
    <property type="match status" value="1"/>
</dbReference>
<dbReference type="InterPro" id="IPR045584">
    <property type="entry name" value="Pilin-like"/>
</dbReference>
<keyword evidence="1" id="KW-0812">Transmembrane</keyword>
<dbReference type="AlphaFoldDB" id="A0A1G2PF26"/>
<keyword evidence="1" id="KW-0472">Membrane</keyword>
<proteinExistence type="predicted"/>